<keyword evidence="3" id="KW-1185">Reference proteome</keyword>
<dbReference type="PANTHER" id="PTHR19446">
    <property type="entry name" value="REVERSE TRANSCRIPTASES"/>
    <property type="match status" value="1"/>
</dbReference>
<comment type="caution">
    <text evidence="2">The sequence shown here is derived from an EMBL/GenBank/DDBJ whole genome shotgun (WGS) entry which is preliminary data.</text>
</comment>
<evidence type="ECO:0000259" key="1">
    <source>
        <dbReference type="PROSITE" id="PS50878"/>
    </source>
</evidence>
<dbReference type="InterPro" id="IPR000477">
    <property type="entry name" value="RT_dom"/>
</dbReference>
<dbReference type="EMBL" id="JADFTS010000008">
    <property type="protein sequence ID" value="KAF9593492.1"/>
    <property type="molecule type" value="Genomic_DNA"/>
</dbReference>
<reference evidence="2 3" key="1">
    <citation type="submission" date="2020-10" db="EMBL/GenBank/DDBJ databases">
        <title>The Coptis chinensis genome and diversification of protoberbering-type alkaloids.</title>
        <authorList>
            <person name="Wang B."/>
            <person name="Shu S."/>
            <person name="Song C."/>
            <person name="Liu Y."/>
        </authorList>
    </citation>
    <scope>NUCLEOTIDE SEQUENCE [LARGE SCALE GENOMIC DNA]</scope>
    <source>
        <strain evidence="2">HL-2020</strain>
        <tissue evidence="2">Leaf</tissue>
    </source>
</reference>
<evidence type="ECO:0000313" key="2">
    <source>
        <dbReference type="EMBL" id="KAF9593492.1"/>
    </source>
</evidence>
<dbReference type="CDD" id="cd01650">
    <property type="entry name" value="RT_nLTR_like"/>
    <property type="match status" value="1"/>
</dbReference>
<feature type="domain" description="Reverse transcriptase" evidence="1">
    <location>
        <begin position="237"/>
        <end position="510"/>
    </location>
</feature>
<dbReference type="Pfam" id="PF00078">
    <property type="entry name" value="RVT_1"/>
    <property type="match status" value="1"/>
</dbReference>
<dbReference type="SUPFAM" id="SSF56672">
    <property type="entry name" value="DNA/RNA polymerases"/>
    <property type="match status" value="1"/>
</dbReference>
<dbReference type="Gene3D" id="1.25.40.10">
    <property type="entry name" value="Tetratricopeptide repeat domain"/>
    <property type="match status" value="1"/>
</dbReference>
<proteinExistence type="predicted"/>
<dbReference type="InterPro" id="IPR043502">
    <property type="entry name" value="DNA/RNA_pol_sf"/>
</dbReference>
<dbReference type="SUPFAM" id="SSF48452">
    <property type="entry name" value="TPR-like"/>
    <property type="match status" value="1"/>
</dbReference>
<accession>A0A835H866</accession>
<name>A0A835H866_9MAGN</name>
<dbReference type="Proteomes" id="UP000631114">
    <property type="component" value="Unassembled WGS sequence"/>
</dbReference>
<dbReference type="OrthoDB" id="1934719at2759"/>
<protein>
    <recommendedName>
        <fullName evidence="1">Reverse transcriptase domain-containing protein</fullName>
    </recommendedName>
</protein>
<evidence type="ECO:0000313" key="3">
    <source>
        <dbReference type="Proteomes" id="UP000631114"/>
    </source>
</evidence>
<dbReference type="AlphaFoldDB" id="A0A835H866"/>
<sequence>MWTTDPTCKEVIKAAMQIKFDGSSSYAFCRNLTLCRRELLKWNQKEFGYLQTQMKEINNQLKQLQEHNAMCIMPTESSIQKEQELLIQYDHLLQLQEMHWHQKSRQDWWKLGEMNTKYFHTLVIKRRHRANISQIKDSNGTTHQQREDIGNCFVNYFSDLFSSTVDDLPGSYFDVIPQLVSDEDNECLLRPVQDSEVFEALNHMGSLKAPGPDGFQALFFKNYWNEVGPKVLDLVQNLFNNGAFSKEINHTHIVLIPKTNNPISPDHFRPISLTNVVYKLISKILVNRMRPILLKIISPHQSAFLPNRSLHDNALLTHEAFHTIRSKYNLKQNYFALKLDLQKAYDKLEWGFLQKVLRAFGFDETFVRKIMFCVKSISYSVLLNGSPFGYFCPTRGIRQGDPMSPYLFIICAEVLSLKLLELQSNSDYDGIKLARNCQPLTHLMYADDIIIYGKTDLKQAVDINKVLEEYCAVAGNTAMHSKLYSDAIELYSYAITLCESDSVYYRNRSMLD</sequence>
<dbReference type="InterPro" id="IPR011990">
    <property type="entry name" value="TPR-like_helical_dom_sf"/>
</dbReference>
<organism evidence="2 3">
    <name type="scientific">Coptis chinensis</name>
    <dbReference type="NCBI Taxonomy" id="261450"/>
    <lineage>
        <taxon>Eukaryota</taxon>
        <taxon>Viridiplantae</taxon>
        <taxon>Streptophyta</taxon>
        <taxon>Embryophyta</taxon>
        <taxon>Tracheophyta</taxon>
        <taxon>Spermatophyta</taxon>
        <taxon>Magnoliopsida</taxon>
        <taxon>Ranunculales</taxon>
        <taxon>Ranunculaceae</taxon>
        <taxon>Coptidoideae</taxon>
        <taxon>Coptis</taxon>
    </lineage>
</organism>
<dbReference type="PROSITE" id="PS50878">
    <property type="entry name" value="RT_POL"/>
    <property type="match status" value="1"/>
</dbReference>
<gene>
    <name evidence="2" type="ORF">IFM89_023604</name>
</gene>